<dbReference type="KEGG" id="ctp:CTRG_01290"/>
<dbReference type="EMBL" id="GG692396">
    <property type="protein sequence ID" value="EER34429.1"/>
    <property type="molecule type" value="Genomic_DNA"/>
</dbReference>
<dbReference type="GeneID" id="8301015"/>
<dbReference type="RefSeq" id="XP_002546984.1">
    <property type="nucleotide sequence ID" value="XM_002546938.1"/>
</dbReference>
<evidence type="ECO:0000313" key="2">
    <source>
        <dbReference type="EMBL" id="EER34429.1"/>
    </source>
</evidence>
<protein>
    <recommendedName>
        <fullName evidence="4">Peptidase A1 domain-containing protein</fullName>
    </recommendedName>
</protein>
<dbReference type="VEuPathDB" id="FungiDB:CTRG_01290"/>
<gene>
    <name evidence="2" type="ORF">CTRG_01290</name>
</gene>
<sequence length="262" mass="29676">MKVFQFYGISQVMCLLLHFQLTIQTQCPSLNQISNDLIKQINVENESHIHFSPVKIGASYLLWKIGSGAKIFLQHGCSNVVPNKLTSLKWIKDKQFVILSSVYLLGRATSISLSVSCVRQVFHNLNNLVTYKRTDSFDIAWEDYNLTKANDISNLIDMKVSEELEDLGYHIVDVVKGEDPVFVMIPIVGHGDVGIFLTETTMINEVLSGYVSYKKDRMSIAGTTSKTWWMLYEGSSSGITWNLYEASDTTTQEYNDNWCIGM</sequence>
<accession>C5M609</accession>
<keyword evidence="3" id="KW-1185">Reference proteome</keyword>
<proteinExistence type="predicted"/>
<keyword evidence="1" id="KW-0732">Signal</keyword>
<organism evidence="2 3">
    <name type="scientific">Candida tropicalis (strain ATCC MYA-3404 / T1)</name>
    <name type="common">Yeast</name>
    <dbReference type="NCBI Taxonomy" id="294747"/>
    <lineage>
        <taxon>Eukaryota</taxon>
        <taxon>Fungi</taxon>
        <taxon>Dikarya</taxon>
        <taxon>Ascomycota</taxon>
        <taxon>Saccharomycotina</taxon>
        <taxon>Pichiomycetes</taxon>
        <taxon>Debaryomycetaceae</taxon>
        <taxon>Candida/Lodderomyces clade</taxon>
        <taxon>Candida</taxon>
    </lineage>
</organism>
<dbReference type="HOGENOM" id="CLU_1061730_0_0_1"/>
<dbReference type="AlphaFoldDB" id="C5M609"/>
<evidence type="ECO:0000256" key="1">
    <source>
        <dbReference type="SAM" id="SignalP"/>
    </source>
</evidence>
<dbReference type="Proteomes" id="UP000002037">
    <property type="component" value="Unassembled WGS sequence"/>
</dbReference>
<name>C5M609_CANTT</name>
<feature type="chain" id="PRO_5002952728" description="Peptidase A1 domain-containing protein" evidence="1">
    <location>
        <begin position="25"/>
        <end position="262"/>
    </location>
</feature>
<evidence type="ECO:0008006" key="4">
    <source>
        <dbReference type="Google" id="ProtNLM"/>
    </source>
</evidence>
<reference evidence="2 3" key="1">
    <citation type="journal article" date="2009" name="Nature">
        <title>Evolution of pathogenicity and sexual reproduction in eight Candida genomes.</title>
        <authorList>
            <person name="Butler G."/>
            <person name="Rasmussen M.D."/>
            <person name="Lin M.F."/>
            <person name="Santos M.A."/>
            <person name="Sakthikumar S."/>
            <person name="Munro C.A."/>
            <person name="Rheinbay E."/>
            <person name="Grabherr M."/>
            <person name="Forche A."/>
            <person name="Reedy J.L."/>
            <person name="Agrafioti I."/>
            <person name="Arnaud M.B."/>
            <person name="Bates S."/>
            <person name="Brown A.J."/>
            <person name="Brunke S."/>
            <person name="Costanzo M.C."/>
            <person name="Fitzpatrick D.A."/>
            <person name="de Groot P.W."/>
            <person name="Harris D."/>
            <person name="Hoyer L.L."/>
            <person name="Hube B."/>
            <person name="Klis F.M."/>
            <person name="Kodira C."/>
            <person name="Lennard N."/>
            <person name="Logue M.E."/>
            <person name="Martin R."/>
            <person name="Neiman A.M."/>
            <person name="Nikolaou E."/>
            <person name="Quail M.A."/>
            <person name="Quinn J."/>
            <person name="Santos M.C."/>
            <person name="Schmitzberger F.F."/>
            <person name="Sherlock G."/>
            <person name="Shah P."/>
            <person name="Silverstein K.A."/>
            <person name="Skrzypek M.S."/>
            <person name="Soll D."/>
            <person name="Staggs R."/>
            <person name="Stansfield I."/>
            <person name="Stumpf M.P."/>
            <person name="Sudbery P.E."/>
            <person name="Srikantha T."/>
            <person name="Zeng Q."/>
            <person name="Berman J."/>
            <person name="Berriman M."/>
            <person name="Heitman J."/>
            <person name="Gow N.A."/>
            <person name="Lorenz M.C."/>
            <person name="Birren B.W."/>
            <person name="Kellis M."/>
            <person name="Cuomo C.A."/>
        </authorList>
    </citation>
    <scope>NUCLEOTIDE SEQUENCE [LARGE SCALE GENOMIC DNA]</scope>
    <source>
        <strain evidence="3">ATCC MYA-3404 / T1</strain>
    </source>
</reference>
<feature type="signal peptide" evidence="1">
    <location>
        <begin position="1"/>
        <end position="24"/>
    </location>
</feature>
<evidence type="ECO:0000313" key="3">
    <source>
        <dbReference type="Proteomes" id="UP000002037"/>
    </source>
</evidence>